<feature type="non-terminal residue" evidence="1">
    <location>
        <position position="1"/>
    </location>
</feature>
<protein>
    <submittedName>
        <fullName evidence="1">Uncharacterized protein</fullName>
    </submittedName>
</protein>
<proteinExistence type="predicted"/>
<organism evidence="1 2">
    <name type="scientific">Aspergillus aculeatinus CBS 121060</name>
    <dbReference type="NCBI Taxonomy" id="1448322"/>
    <lineage>
        <taxon>Eukaryota</taxon>
        <taxon>Fungi</taxon>
        <taxon>Dikarya</taxon>
        <taxon>Ascomycota</taxon>
        <taxon>Pezizomycotina</taxon>
        <taxon>Eurotiomycetes</taxon>
        <taxon>Eurotiomycetidae</taxon>
        <taxon>Eurotiales</taxon>
        <taxon>Aspergillaceae</taxon>
        <taxon>Aspergillus</taxon>
        <taxon>Aspergillus subgen. Circumdati</taxon>
    </lineage>
</organism>
<name>A0ACD1H9Q8_9EURO</name>
<keyword evidence="2" id="KW-1185">Reference proteome</keyword>
<gene>
    <name evidence="1" type="ORF">BO66DRAFT_290550</name>
</gene>
<evidence type="ECO:0000313" key="1">
    <source>
        <dbReference type="EMBL" id="RAH70536.1"/>
    </source>
</evidence>
<dbReference type="Proteomes" id="UP000249661">
    <property type="component" value="Unassembled WGS sequence"/>
</dbReference>
<reference evidence="1" key="1">
    <citation type="submission" date="2018-02" db="EMBL/GenBank/DDBJ databases">
        <title>The genomes of Aspergillus section Nigri reveals drivers in fungal speciation.</title>
        <authorList>
            <consortium name="DOE Joint Genome Institute"/>
            <person name="Vesth T.C."/>
            <person name="Nybo J."/>
            <person name="Theobald S."/>
            <person name="Brandl J."/>
            <person name="Frisvad J.C."/>
            <person name="Nielsen K.F."/>
            <person name="Lyhne E.K."/>
            <person name="Kogle M.E."/>
            <person name="Kuo A."/>
            <person name="Riley R."/>
            <person name="Clum A."/>
            <person name="Nolan M."/>
            <person name="Lipzen A."/>
            <person name="Salamov A."/>
            <person name="Henrissat B."/>
            <person name="Wiebenga A."/>
            <person name="De vries R.P."/>
            <person name="Grigoriev I.V."/>
            <person name="Mortensen U.H."/>
            <person name="Andersen M.R."/>
            <person name="Baker S.E."/>
        </authorList>
    </citation>
    <scope>NUCLEOTIDE SEQUENCE</scope>
    <source>
        <strain evidence="1">CBS 121060</strain>
    </source>
</reference>
<feature type="non-terminal residue" evidence="1">
    <location>
        <position position="180"/>
    </location>
</feature>
<accession>A0ACD1H9Q8</accession>
<evidence type="ECO:0000313" key="2">
    <source>
        <dbReference type="Proteomes" id="UP000249661"/>
    </source>
</evidence>
<dbReference type="EMBL" id="KZ824954">
    <property type="protein sequence ID" value="RAH70536.1"/>
    <property type="molecule type" value="Genomic_DNA"/>
</dbReference>
<sequence>CRERDGSCVITRNPDFTESVNVYPHRLEEDDREWERTMLWDILGMFWTGPRVAFWRQAALGCGCTNEAGNTILLHSDVSDAWANLGFALKPLEMSQDCRSLTVQFYWLPGEVGPHSAPLTSAPAFGQIDTARFTFNNSRTNSLMRSGDIVVLRTKDPRNLPLPSFQLLEMQWYLHRAAVL</sequence>